<gene>
    <name evidence="2" type="ORF">AWB80_02914</name>
</gene>
<organism evidence="2 3">
    <name type="scientific">Caballeronia pedi</name>
    <dbReference type="NCBI Taxonomy" id="1777141"/>
    <lineage>
        <taxon>Bacteria</taxon>
        <taxon>Pseudomonadati</taxon>
        <taxon>Pseudomonadota</taxon>
        <taxon>Betaproteobacteria</taxon>
        <taxon>Burkholderiales</taxon>
        <taxon>Burkholderiaceae</taxon>
        <taxon>Caballeronia</taxon>
    </lineage>
</organism>
<feature type="chain" id="PRO_5007621282" evidence="1">
    <location>
        <begin position="23"/>
        <end position="130"/>
    </location>
</feature>
<dbReference type="EMBL" id="FCOE02000008">
    <property type="protein sequence ID" value="SAK63747.1"/>
    <property type="molecule type" value="Genomic_DNA"/>
</dbReference>
<name>A0A158B367_9BURK</name>
<proteinExistence type="predicted"/>
<feature type="signal peptide" evidence="1">
    <location>
        <begin position="1"/>
        <end position="22"/>
    </location>
</feature>
<dbReference type="STRING" id="1777141.AWB80_02914"/>
<dbReference type="AlphaFoldDB" id="A0A158B367"/>
<accession>A0A158B367</accession>
<dbReference type="Proteomes" id="UP000054911">
    <property type="component" value="Unassembled WGS sequence"/>
</dbReference>
<evidence type="ECO:0000313" key="3">
    <source>
        <dbReference type="Proteomes" id="UP000054911"/>
    </source>
</evidence>
<evidence type="ECO:0000256" key="1">
    <source>
        <dbReference type="SAM" id="SignalP"/>
    </source>
</evidence>
<protein>
    <submittedName>
        <fullName evidence="2">Uncharacterized protein</fullName>
    </submittedName>
</protein>
<keyword evidence="3" id="KW-1185">Reference proteome</keyword>
<evidence type="ECO:0000313" key="2">
    <source>
        <dbReference type="EMBL" id="SAK63747.1"/>
    </source>
</evidence>
<keyword evidence="1" id="KW-0732">Signal</keyword>
<sequence length="130" mass="14061">MTTMWKVSTIGALLAAASVTHAESDAQFKLRFFCQLDGASAGAAVTSMRDKGVELSTLIATMESESKAKPEKAALFQHQKEVVRYVSKALNEDKARNEKHDASWYAAEVAALCVSFGGADSKYLDAKVVR</sequence>
<reference evidence="2" key="1">
    <citation type="submission" date="2016-01" db="EMBL/GenBank/DDBJ databases">
        <authorList>
            <person name="Peeters C."/>
        </authorList>
    </citation>
    <scope>NUCLEOTIDE SEQUENCE [LARGE SCALE GENOMIC DNA]</scope>
    <source>
        <strain evidence="2">LMG 29323</strain>
    </source>
</reference>
<comment type="caution">
    <text evidence="2">The sequence shown here is derived from an EMBL/GenBank/DDBJ whole genome shotgun (WGS) entry which is preliminary data.</text>
</comment>
<dbReference type="RefSeq" id="WP_143328044.1">
    <property type="nucleotide sequence ID" value="NZ_FCOE02000008.1"/>
</dbReference>